<evidence type="ECO:0000259" key="1">
    <source>
        <dbReference type="Pfam" id="PF05709"/>
    </source>
</evidence>
<dbReference type="NCBIfam" id="TIGR01633">
    <property type="entry name" value="phi3626_gp14_N"/>
    <property type="match status" value="1"/>
</dbReference>
<dbReference type="InterPro" id="IPR006520">
    <property type="entry name" value="Dit_BPSPP_N"/>
</dbReference>
<evidence type="ECO:0000313" key="2">
    <source>
        <dbReference type="EMBL" id="MEO1772549.1"/>
    </source>
</evidence>
<dbReference type="EMBL" id="JAFREL020000004">
    <property type="protein sequence ID" value="MEO1772549.1"/>
    <property type="molecule type" value="Genomic_DNA"/>
</dbReference>
<dbReference type="RefSeq" id="WP_278253131.1">
    <property type="nucleotide sequence ID" value="NZ_JAFREL020000004.1"/>
</dbReference>
<name>A0ABV0EV98_9ENTE</name>
<accession>A0ABV0EV98</accession>
<reference evidence="2 3" key="2">
    <citation type="submission" date="2024-02" db="EMBL/GenBank/DDBJ databases">
        <title>The Genome Sequence of Enterococcus sp. DIV0159.</title>
        <authorList>
            <person name="Earl A."/>
            <person name="Manson A."/>
            <person name="Gilmore M."/>
            <person name="Sanders J."/>
            <person name="Shea T."/>
            <person name="Howe W."/>
            <person name="Livny J."/>
            <person name="Cuomo C."/>
            <person name="Neafsey D."/>
            <person name="Birren B."/>
        </authorList>
    </citation>
    <scope>NUCLEOTIDE SEQUENCE [LARGE SCALE GENOMIC DNA]</scope>
    <source>
        <strain evidence="2 3">665A</strain>
    </source>
</reference>
<gene>
    <name evidence="2" type="ORF">JZO67_004531</name>
</gene>
<comment type="caution">
    <text evidence="2">The sequence shown here is derived from an EMBL/GenBank/DDBJ whole genome shotgun (WGS) entry which is preliminary data.</text>
</comment>
<feature type="domain" description="Siphovirus-type tail component RIFT-related" evidence="1">
    <location>
        <begin position="9"/>
        <end position="120"/>
    </location>
</feature>
<sequence length="1003" mass="112197">MAEFNVYFNGEKLPIRVLGGFTRGPMIGEYENKTIDISDMDGTEVISSRIKEGIIEVPFVIQGDLHTAHDEMMRILNVDEPKKLQFSDQMDRYYLAIPQGKPDAEELVQWFEKGSISFLVPSGVAYAEEETIVTNDREVVTETFVIDGVQGTGSIFVKDLGVENEILNLLPTALPKHRNQSYASTSSMRTTITNNMIRFTATSNNDPYYRPVGTNSADVLKPSTSYTLAFKYKVIGEAMLRVRMIFGTSATVSEYFQNEGVGLCTFKTDATGRQYLSFEPVRVKTEGVLNSSQVGDWFELEELQIVEGEYSDLPYRPAPEDVGLVYGKQLNLLDGSSNDWEEFTFSGWDMGGSSTSLSTMGLAVGDKIACRCEIDNSKGTLKAKFKLVFRNDSGAILEVTPSIISPGEVGISQGEYIIPEGTTNIFWAKASKFDGTNQSTIKVRRNKLIKGSLAALGEWTPSQADSGLTPVNGGMVPFNSDQYAALADPLGFVRAETTQVGCGAELRFDFPVIAELEKRHPYLFKQREFTRKVEEYFSMLRSVKLTSSTRGGGLDSNNSINALKYYLLHIRPVGGGTWLLATGAAGLTDFQKKTVTFSGSFPRQLEEGVYTVFASSKKNYNLDRGAVSDGITPAWVEVKDVKLEIELELPRKQTLIINNEGTHKTAPEFSFDFEEDNGYIGVAHQDGIIQYGSPSEVDGVTKQKSVVLLQDRFDNNKGWEINSSKAVTMLPMTANGTVKWDPIQSFVYPTDFGTGDGWHGVTLTQALSQEADNFTLESLSRIQDIWAEKAGRLEFTISAADGTPLFSMQFRDDSVSSSQNQFWAYVGNQEVDRDTSTWRWRWWLGSLTVRKAGNLWEWTIQNGHNKWTRQYLDGGYAVSNKKAARITIAFAAFGDKKPIAWEDVAKNKSGMGWSELRFVKDNVDYWVDLPNKMKAGDTVEIRNTEGKIYKYWQNQEPIQDMLDADIGNNYFLLPVGESEVQFHFSDYMSEPPLITAKYRKTYR</sequence>
<organism evidence="2 3">
    <name type="scientific">Candidatus Enterococcus ferrettii</name>
    <dbReference type="NCBI Taxonomy" id="2815324"/>
    <lineage>
        <taxon>Bacteria</taxon>
        <taxon>Bacillati</taxon>
        <taxon>Bacillota</taxon>
        <taxon>Bacilli</taxon>
        <taxon>Lactobacillales</taxon>
        <taxon>Enterococcaceae</taxon>
        <taxon>Enterococcus</taxon>
    </lineage>
</organism>
<dbReference type="InterPro" id="IPR008841">
    <property type="entry name" value="Siphovirus-type_tail_N"/>
</dbReference>
<keyword evidence="3" id="KW-1185">Reference proteome</keyword>
<proteinExistence type="predicted"/>
<reference evidence="2 3" key="1">
    <citation type="submission" date="2021-03" db="EMBL/GenBank/DDBJ databases">
        <authorList>
            <person name="Gilmore M.S."/>
            <person name="Schwartzman J."/>
            <person name="Van Tyne D."/>
            <person name="Martin M."/>
            <person name="Earl A.M."/>
            <person name="Manson A.L."/>
            <person name="Straub T."/>
            <person name="Salamzade R."/>
            <person name="Saavedra J."/>
            <person name="Lebreton F."/>
            <person name="Prichula J."/>
            <person name="Schaufler K."/>
            <person name="Gaca A."/>
            <person name="Sgardioli B."/>
            <person name="Wagenaar J."/>
            <person name="Strong T."/>
        </authorList>
    </citation>
    <scope>NUCLEOTIDE SEQUENCE [LARGE SCALE GENOMIC DNA]</scope>
    <source>
        <strain evidence="2 3">665A</strain>
    </source>
</reference>
<evidence type="ECO:0000313" key="3">
    <source>
        <dbReference type="Proteomes" id="UP000664357"/>
    </source>
</evidence>
<dbReference type="Gene3D" id="2.40.30.200">
    <property type="match status" value="1"/>
</dbReference>
<dbReference type="Proteomes" id="UP000664357">
    <property type="component" value="Unassembled WGS sequence"/>
</dbReference>
<dbReference type="Pfam" id="PF05709">
    <property type="entry name" value="Sipho_tail"/>
    <property type="match status" value="1"/>
</dbReference>
<protein>
    <recommendedName>
        <fullName evidence="1">Siphovirus-type tail component RIFT-related domain-containing protein</fullName>
    </recommendedName>
</protein>